<dbReference type="InterPro" id="IPR009057">
    <property type="entry name" value="Homeodomain-like_sf"/>
</dbReference>
<sequence>MTPPEPPSAPRTARQRAREQITAEILGAARTQLTRVGPSELSLREVARDVGMVSSAVYRYVSSRDELLTALLVLGYDELGAAVEQADRQVTDRSDHLGRWRAACRAVRTWALAHPGDYALLYGSPVPGYAAPQDTIGPATRTTVVLVTIVVDAHAADRAPRASDDSSSTDLARTLGAAVEFVRSHGIGDDVPPELVLRTLMGWTSVFGTISFELFGHLVGSVSDTAAYYDEVITRLAADLGIS</sequence>
<name>E2SAU2_9ACTN</name>
<proteinExistence type="predicted"/>
<dbReference type="PROSITE" id="PS50977">
    <property type="entry name" value="HTH_TETR_2"/>
    <property type="match status" value="1"/>
</dbReference>
<dbReference type="EMBL" id="ACLF03000004">
    <property type="protein sequence ID" value="EFQ83488.1"/>
    <property type="molecule type" value="Genomic_DNA"/>
</dbReference>
<evidence type="ECO:0000256" key="1">
    <source>
        <dbReference type="ARBA" id="ARBA00023015"/>
    </source>
</evidence>
<evidence type="ECO:0000259" key="5">
    <source>
        <dbReference type="PROSITE" id="PS50977"/>
    </source>
</evidence>
<dbReference type="Gene3D" id="1.10.357.10">
    <property type="entry name" value="Tetracycline Repressor, domain 2"/>
    <property type="match status" value="1"/>
</dbReference>
<keyword evidence="2 4" id="KW-0238">DNA-binding</keyword>
<evidence type="ECO:0000313" key="7">
    <source>
        <dbReference type="Proteomes" id="UP000003111"/>
    </source>
</evidence>
<gene>
    <name evidence="6" type="ORF">HMPREF0063_11150</name>
</gene>
<dbReference type="AlphaFoldDB" id="E2SAU2"/>
<evidence type="ECO:0000313" key="6">
    <source>
        <dbReference type="EMBL" id="EFQ83488.1"/>
    </source>
</evidence>
<dbReference type="PANTHER" id="PTHR30055">
    <property type="entry name" value="HTH-TYPE TRANSCRIPTIONAL REGULATOR RUTR"/>
    <property type="match status" value="1"/>
</dbReference>
<evidence type="ECO:0000256" key="3">
    <source>
        <dbReference type="ARBA" id="ARBA00023163"/>
    </source>
</evidence>
<dbReference type="InterPro" id="IPR036271">
    <property type="entry name" value="Tet_transcr_reg_TetR-rel_C_sf"/>
</dbReference>
<feature type="domain" description="HTH tetR-type" evidence="5">
    <location>
        <begin position="19"/>
        <end position="79"/>
    </location>
</feature>
<keyword evidence="1" id="KW-0805">Transcription regulation</keyword>
<evidence type="ECO:0000256" key="2">
    <source>
        <dbReference type="ARBA" id="ARBA00023125"/>
    </source>
</evidence>
<dbReference type="InterPro" id="IPR025996">
    <property type="entry name" value="MT1864/Rv1816-like_C"/>
</dbReference>
<dbReference type="SUPFAM" id="SSF46689">
    <property type="entry name" value="Homeodomain-like"/>
    <property type="match status" value="1"/>
</dbReference>
<dbReference type="Pfam" id="PF13305">
    <property type="entry name" value="TetR_C_33"/>
    <property type="match status" value="1"/>
</dbReference>
<dbReference type="GO" id="GO:0003700">
    <property type="term" value="F:DNA-binding transcription factor activity"/>
    <property type="evidence" value="ECO:0007669"/>
    <property type="project" value="TreeGrafter"/>
</dbReference>
<dbReference type="InterPro" id="IPR050109">
    <property type="entry name" value="HTH-type_TetR-like_transc_reg"/>
</dbReference>
<dbReference type="InterPro" id="IPR001647">
    <property type="entry name" value="HTH_TetR"/>
</dbReference>
<protein>
    <submittedName>
        <fullName evidence="6">Transcriptional regulator, TetR family</fullName>
    </submittedName>
</protein>
<organism evidence="6 7">
    <name type="scientific">Aeromicrobium marinum DSM 15272</name>
    <dbReference type="NCBI Taxonomy" id="585531"/>
    <lineage>
        <taxon>Bacteria</taxon>
        <taxon>Bacillati</taxon>
        <taxon>Actinomycetota</taxon>
        <taxon>Actinomycetes</taxon>
        <taxon>Propionibacteriales</taxon>
        <taxon>Nocardioidaceae</taxon>
        <taxon>Aeromicrobium</taxon>
    </lineage>
</organism>
<dbReference type="Proteomes" id="UP000003111">
    <property type="component" value="Unassembled WGS sequence"/>
</dbReference>
<dbReference type="Pfam" id="PF00440">
    <property type="entry name" value="TetR_N"/>
    <property type="match status" value="1"/>
</dbReference>
<evidence type="ECO:0000256" key="4">
    <source>
        <dbReference type="PROSITE-ProRule" id="PRU00335"/>
    </source>
</evidence>
<dbReference type="HOGENOM" id="CLU_069356_9_0_11"/>
<reference evidence="6" key="1">
    <citation type="submission" date="2010-08" db="EMBL/GenBank/DDBJ databases">
        <authorList>
            <person name="Muzny D."/>
            <person name="Qin X."/>
            <person name="Buhay C."/>
            <person name="Dugan-Rocha S."/>
            <person name="Ding Y."/>
            <person name="Chen G."/>
            <person name="Hawes A."/>
            <person name="Holder M."/>
            <person name="Jhangiani S."/>
            <person name="Johnson A."/>
            <person name="Khan Z."/>
            <person name="Li Z."/>
            <person name="Liu W."/>
            <person name="Liu X."/>
            <person name="Perez L."/>
            <person name="Shen H."/>
            <person name="Wang Q."/>
            <person name="Watt J."/>
            <person name="Xi L."/>
            <person name="Xin Y."/>
            <person name="Zhou J."/>
            <person name="Deng J."/>
            <person name="Jiang H."/>
            <person name="Liu Y."/>
            <person name="Qu J."/>
            <person name="Song X.-Z."/>
            <person name="Zhang L."/>
            <person name="Villasana D."/>
            <person name="Johnson A."/>
            <person name="Liu J."/>
            <person name="Liyanage D."/>
            <person name="Lorensuhewa L."/>
            <person name="Robinson T."/>
            <person name="Song A."/>
            <person name="Song B.-B."/>
            <person name="Dinh H."/>
            <person name="Thornton R."/>
            <person name="Coyle M."/>
            <person name="Francisco L."/>
            <person name="Jackson L."/>
            <person name="Javaid M."/>
            <person name="Korchina V."/>
            <person name="Kovar C."/>
            <person name="Mata R."/>
            <person name="Mathew T."/>
            <person name="Ngo R."/>
            <person name="Nguyen L."/>
            <person name="Nguyen N."/>
            <person name="Okwuonu G."/>
            <person name="Ongeri F."/>
            <person name="Pham C."/>
            <person name="Simmons D."/>
            <person name="Wilczek-Boney K."/>
            <person name="Hale W."/>
            <person name="Jakkamsetti A."/>
            <person name="Pham P."/>
            <person name="Ruth R."/>
            <person name="San Lucas F."/>
            <person name="Warren J."/>
            <person name="Zhang J."/>
            <person name="Zhao Z."/>
            <person name="Zhou C."/>
            <person name="Zhu D."/>
            <person name="Lee S."/>
            <person name="Bess C."/>
            <person name="Blankenburg K."/>
            <person name="Forbes L."/>
            <person name="Fu Q."/>
            <person name="Gubbala S."/>
            <person name="Hirani K."/>
            <person name="Jayaseelan J.C."/>
            <person name="Lara F."/>
            <person name="Munidasa M."/>
            <person name="Palculict T."/>
            <person name="Patil S."/>
            <person name="Pu L.-L."/>
            <person name="Saada N."/>
            <person name="Tang L."/>
            <person name="Weissenberger G."/>
            <person name="Zhu Y."/>
            <person name="Hemphill L."/>
            <person name="Shang Y."/>
            <person name="Youmans B."/>
            <person name="Ayvaz T."/>
            <person name="Ross M."/>
            <person name="Santibanez J."/>
            <person name="Aqrawi P."/>
            <person name="Gross S."/>
            <person name="Joshi V."/>
            <person name="Fowler G."/>
            <person name="Nazareth L."/>
            <person name="Reid J."/>
            <person name="Worley K."/>
            <person name="Petrosino J."/>
            <person name="Highlander S."/>
            <person name="Gibbs R."/>
        </authorList>
    </citation>
    <scope>NUCLEOTIDE SEQUENCE [LARGE SCALE GENOMIC DNA]</scope>
    <source>
        <strain evidence="6">DSM 15272</strain>
    </source>
</reference>
<dbReference type="STRING" id="585531.HMPREF0063_11150"/>
<dbReference type="PANTHER" id="PTHR30055:SF243">
    <property type="entry name" value="HTH-TYPE TRANSCRIPTIONAL REGULATOR RV1816"/>
    <property type="match status" value="1"/>
</dbReference>
<keyword evidence="3" id="KW-0804">Transcription</keyword>
<dbReference type="eggNOG" id="COG1309">
    <property type="taxonomic scope" value="Bacteria"/>
</dbReference>
<keyword evidence="7" id="KW-1185">Reference proteome</keyword>
<dbReference type="RefSeq" id="WP_007078172.1">
    <property type="nucleotide sequence ID" value="NZ_CM001024.1"/>
</dbReference>
<feature type="DNA-binding region" description="H-T-H motif" evidence="4">
    <location>
        <begin position="42"/>
        <end position="61"/>
    </location>
</feature>
<accession>E2SAU2</accession>
<dbReference type="OrthoDB" id="3210322at2"/>
<dbReference type="SUPFAM" id="SSF48498">
    <property type="entry name" value="Tetracyclin repressor-like, C-terminal domain"/>
    <property type="match status" value="1"/>
</dbReference>
<comment type="caution">
    <text evidence="6">The sequence shown here is derived from an EMBL/GenBank/DDBJ whole genome shotgun (WGS) entry which is preliminary data.</text>
</comment>
<dbReference type="GO" id="GO:0000976">
    <property type="term" value="F:transcription cis-regulatory region binding"/>
    <property type="evidence" value="ECO:0007669"/>
    <property type="project" value="TreeGrafter"/>
</dbReference>